<dbReference type="AlphaFoldDB" id="A0A375GAZ2"/>
<feature type="region of interest" description="Disordered" evidence="6">
    <location>
        <begin position="64"/>
        <end position="87"/>
    </location>
</feature>
<evidence type="ECO:0000313" key="11">
    <source>
        <dbReference type="Proteomes" id="UP000623307"/>
    </source>
</evidence>
<dbReference type="PROSITE" id="PS00138">
    <property type="entry name" value="SUBTILASE_SER"/>
    <property type="match status" value="1"/>
</dbReference>
<dbReference type="SUPFAM" id="SSF52743">
    <property type="entry name" value="Subtilisin-like"/>
    <property type="match status" value="1"/>
</dbReference>
<sequence>MPHPAQSVFRRCIPVYRWRASLVAIAALCAAAPTNAAFAASASTSASTYTGQIIVRWRDGTAPTVTPDAAGKAPAASAEAAQPASRLQQLRERTGIAATLRRPMGGNMDLLQVPDELATDPEAAAARLRQDPRVADAVPDRWLRLHDTLPNDPEFRANQPYLMGTGTAVGGVNLPRAWDRTRGSSGIVIAVVDTGTLPHPDLAARLLPGYDFISSTTVSNDNDGRDGDATDAGDNVPSGFTCPGSSSPTTEATANSWHGTRVASVLGAATDNGEGIAAVDWSARILPVRVSGRCGALLSDTVDGMRWAGGMPVPNVPANPTPARVVNISLGGGTCSSIEQQAVNDLNARGVVVVAAAGNNRGAVEAPGDCNGVIAVTAHANDGENATYANVGPQVAISAPGGGCGNSRVQNGACTSTPSVIRTLGNNGETSVGAYTVSSSQGTSFAAPMVSGVVAMMFALNGSLSPAQVTAALKSSARPHPSGTFCTTNPGVCGAGLLDADNALAAAVSAPPAAAAPAPSDDGGGGAVPRWLALALACTGLLGFALRRRA</sequence>
<keyword evidence="4 5" id="KW-0720">Serine protease</keyword>
<dbReference type="CDD" id="cd07496">
    <property type="entry name" value="Peptidases_S8_13"/>
    <property type="match status" value="1"/>
</dbReference>
<keyword evidence="2 5" id="KW-0645">Protease</keyword>
<dbReference type="OrthoDB" id="9790784at2"/>
<dbReference type="InterPro" id="IPR023828">
    <property type="entry name" value="Peptidase_S8_Ser-AS"/>
</dbReference>
<dbReference type="EMBL" id="OGUS01000131">
    <property type="protein sequence ID" value="SPC17162.1"/>
    <property type="molecule type" value="Genomic_DNA"/>
</dbReference>
<dbReference type="InterPro" id="IPR036852">
    <property type="entry name" value="Peptidase_S8/S53_dom_sf"/>
</dbReference>
<evidence type="ECO:0000256" key="5">
    <source>
        <dbReference type="PROSITE-ProRule" id="PRU01240"/>
    </source>
</evidence>
<evidence type="ECO:0000256" key="4">
    <source>
        <dbReference type="ARBA" id="ARBA00022825"/>
    </source>
</evidence>
<feature type="signal peptide" evidence="7">
    <location>
        <begin position="1"/>
        <end position="39"/>
    </location>
</feature>
<feature type="chain" id="PRO_5016912891" evidence="7">
    <location>
        <begin position="40"/>
        <end position="550"/>
    </location>
</feature>
<evidence type="ECO:0000313" key="10">
    <source>
        <dbReference type="EMBL" id="SPC17162.1"/>
    </source>
</evidence>
<dbReference type="RefSeq" id="WP_063238695.1">
    <property type="nucleotide sequence ID" value="NZ_CP069810.1"/>
</dbReference>
<dbReference type="InterPro" id="IPR034176">
    <property type="entry name" value="Peptidases_S8_13"/>
</dbReference>
<name>A0A375GAZ2_9BURK</name>
<dbReference type="GeneID" id="303491307"/>
<feature type="domain" description="Peptidase S8/S53" evidence="8">
    <location>
        <begin position="185"/>
        <end position="478"/>
    </location>
</feature>
<dbReference type="PRINTS" id="PR00723">
    <property type="entry name" value="SUBTILISIN"/>
</dbReference>
<protein>
    <submittedName>
        <fullName evidence="9">MprA protease, GlyGly-CTERM protein-sorting domain-containing form</fullName>
    </submittedName>
    <submittedName>
        <fullName evidence="10">Peptidase</fullName>
    </submittedName>
</protein>
<reference evidence="10" key="1">
    <citation type="submission" date="2018-01" db="EMBL/GenBank/DDBJ databases">
        <authorList>
            <person name="Clerissi C."/>
        </authorList>
    </citation>
    <scope>NUCLEOTIDE SEQUENCE</scope>
    <source>
        <strain evidence="10">Cupriavidus oxalaticus LMG 2235</strain>
    </source>
</reference>
<dbReference type="PROSITE" id="PS51892">
    <property type="entry name" value="SUBTILASE"/>
    <property type="match status" value="1"/>
</dbReference>
<dbReference type="InterPro" id="IPR000209">
    <property type="entry name" value="Peptidase_S8/S53_dom"/>
</dbReference>
<evidence type="ECO:0000259" key="8">
    <source>
        <dbReference type="Pfam" id="PF00082"/>
    </source>
</evidence>
<keyword evidence="3 5" id="KW-0378">Hydrolase</keyword>
<evidence type="ECO:0000313" key="9">
    <source>
        <dbReference type="EMBL" id="QRQ95213.1"/>
    </source>
</evidence>
<dbReference type="Proteomes" id="UP000623307">
    <property type="component" value="Chromosome 2"/>
</dbReference>
<evidence type="ECO:0000256" key="3">
    <source>
        <dbReference type="ARBA" id="ARBA00022801"/>
    </source>
</evidence>
<dbReference type="GO" id="GO:0004252">
    <property type="term" value="F:serine-type endopeptidase activity"/>
    <property type="evidence" value="ECO:0007669"/>
    <property type="project" value="UniProtKB-UniRule"/>
</dbReference>
<dbReference type="InterPro" id="IPR021206">
    <property type="entry name" value="MprA_tail"/>
</dbReference>
<comment type="similarity">
    <text evidence="1 5">Belongs to the peptidase S8 family.</text>
</comment>
<dbReference type="PROSITE" id="PS00137">
    <property type="entry name" value="SUBTILASE_HIS"/>
    <property type="match status" value="1"/>
</dbReference>
<reference evidence="9 11" key="2">
    <citation type="submission" date="2021-02" db="EMBL/GenBank/DDBJ databases">
        <title>Complete Genome Sequence of Cupriavidus oxalaticus Strain Ox1, a Soil Oxalate-Degrading Species.</title>
        <authorList>
            <person name="Palmieri F."/>
            <person name="Udriet P."/>
            <person name="Deuasquier M."/>
            <person name="Beaudoing E."/>
            <person name="Johnson S.L."/>
            <person name="Davenport K.W."/>
            <person name="Chain P.S."/>
            <person name="Bindschedler S."/>
            <person name="Junier P."/>
        </authorList>
    </citation>
    <scope>NUCLEOTIDE SEQUENCE [LARGE SCALE GENOMIC DNA]</scope>
    <source>
        <strain evidence="9 11">Ox1</strain>
    </source>
</reference>
<feature type="active site" description="Charge relay system" evidence="5">
    <location>
        <position position="258"/>
    </location>
</feature>
<evidence type="ECO:0000256" key="1">
    <source>
        <dbReference type="ARBA" id="ARBA00011073"/>
    </source>
</evidence>
<dbReference type="Pfam" id="PF00082">
    <property type="entry name" value="Peptidase_S8"/>
    <property type="match status" value="1"/>
</dbReference>
<keyword evidence="11" id="KW-1185">Reference proteome</keyword>
<feature type="active site" description="Charge relay system" evidence="5">
    <location>
        <position position="193"/>
    </location>
</feature>
<feature type="active site" description="Charge relay system" evidence="5">
    <location>
        <position position="444"/>
    </location>
</feature>
<evidence type="ECO:0000256" key="2">
    <source>
        <dbReference type="ARBA" id="ARBA00022670"/>
    </source>
</evidence>
<dbReference type="PANTHER" id="PTHR43806">
    <property type="entry name" value="PEPTIDASE S8"/>
    <property type="match status" value="1"/>
</dbReference>
<dbReference type="PANTHER" id="PTHR43806:SF11">
    <property type="entry name" value="CEREVISIN-RELATED"/>
    <property type="match status" value="1"/>
</dbReference>
<evidence type="ECO:0000256" key="6">
    <source>
        <dbReference type="SAM" id="MobiDB-lite"/>
    </source>
</evidence>
<dbReference type="GO" id="GO:0006508">
    <property type="term" value="P:proteolysis"/>
    <property type="evidence" value="ECO:0007669"/>
    <property type="project" value="UniProtKB-KW"/>
</dbReference>
<dbReference type="InterPro" id="IPR050131">
    <property type="entry name" value="Peptidase_S8_subtilisin-like"/>
</dbReference>
<dbReference type="InterPro" id="IPR022398">
    <property type="entry name" value="Peptidase_S8_His-AS"/>
</dbReference>
<dbReference type="EMBL" id="CP069812">
    <property type="protein sequence ID" value="QRQ95213.1"/>
    <property type="molecule type" value="Genomic_DNA"/>
</dbReference>
<evidence type="ECO:0000256" key="7">
    <source>
        <dbReference type="SAM" id="SignalP"/>
    </source>
</evidence>
<dbReference type="NCBIfam" id="TIGR03867">
    <property type="entry name" value="MprA_tail"/>
    <property type="match status" value="1"/>
</dbReference>
<feature type="compositionally biased region" description="Polar residues" evidence="6">
    <location>
        <begin position="243"/>
        <end position="256"/>
    </location>
</feature>
<organism evidence="10">
    <name type="scientific">Cupriavidus oxalaticus</name>
    <dbReference type="NCBI Taxonomy" id="96344"/>
    <lineage>
        <taxon>Bacteria</taxon>
        <taxon>Pseudomonadati</taxon>
        <taxon>Pseudomonadota</taxon>
        <taxon>Betaproteobacteria</taxon>
        <taxon>Burkholderiales</taxon>
        <taxon>Burkholderiaceae</taxon>
        <taxon>Cupriavidus</taxon>
    </lineage>
</organism>
<keyword evidence="7" id="KW-0732">Signal</keyword>
<proteinExistence type="inferred from homology"/>
<feature type="region of interest" description="Disordered" evidence="6">
    <location>
        <begin position="217"/>
        <end position="256"/>
    </location>
</feature>
<gene>
    <name evidence="9" type="primary">mprA</name>
    <name evidence="10" type="ORF">CO2235_90036</name>
    <name evidence="9" type="ORF">JTE92_17290</name>
</gene>
<dbReference type="Proteomes" id="UP000256862">
    <property type="component" value="Chromosome CO2235"/>
</dbReference>
<dbReference type="Gene3D" id="3.40.50.200">
    <property type="entry name" value="Peptidase S8/S53 domain"/>
    <property type="match status" value="1"/>
</dbReference>
<dbReference type="InterPro" id="IPR015500">
    <property type="entry name" value="Peptidase_S8_subtilisin-rel"/>
</dbReference>
<accession>A0A375GAZ2</accession>
<feature type="compositionally biased region" description="Low complexity" evidence="6">
    <location>
        <begin position="67"/>
        <end position="84"/>
    </location>
</feature>